<accession>A0ABP2EWD6</accession>
<dbReference type="GeneID" id="69025765"/>
<gene>
    <name evidence="2" type="ORF">BDCG_03476</name>
</gene>
<feature type="region of interest" description="Disordered" evidence="1">
    <location>
        <begin position="386"/>
        <end position="405"/>
    </location>
</feature>
<feature type="compositionally biased region" description="Basic and acidic residues" evidence="1">
    <location>
        <begin position="366"/>
        <end position="378"/>
    </location>
</feature>
<evidence type="ECO:0000256" key="1">
    <source>
        <dbReference type="SAM" id="MobiDB-lite"/>
    </source>
</evidence>
<dbReference type="Proteomes" id="UP000002039">
    <property type="component" value="Unassembled WGS sequence"/>
</dbReference>
<feature type="region of interest" description="Disordered" evidence="1">
    <location>
        <begin position="23"/>
        <end position="380"/>
    </location>
</feature>
<name>A0ABP2EWD6_AJEDR</name>
<evidence type="ECO:0000313" key="3">
    <source>
        <dbReference type="Proteomes" id="UP000002039"/>
    </source>
</evidence>
<dbReference type="RefSeq" id="XP_045275503.1">
    <property type="nucleotide sequence ID" value="XM_045419083.1"/>
</dbReference>
<proteinExistence type="predicted"/>
<keyword evidence="3" id="KW-1185">Reference proteome</keyword>
<feature type="compositionally biased region" description="Basic and acidic residues" evidence="1">
    <location>
        <begin position="137"/>
        <end position="146"/>
    </location>
</feature>
<evidence type="ECO:0000313" key="2">
    <source>
        <dbReference type="EMBL" id="EEQ88356.1"/>
    </source>
</evidence>
<reference evidence="3" key="1">
    <citation type="journal article" date="2015" name="PLoS Genet.">
        <title>The dynamic genome and transcriptome of the human fungal pathogen Blastomyces and close relative Emmonsia.</title>
        <authorList>
            <person name="Munoz J.F."/>
            <person name="Gauthier G.M."/>
            <person name="Desjardins C.A."/>
            <person name="Gallo J.E."/>
            <person name="Holder J."/>
            <person name="Sullivan T.D."/>
            <person name="Marty A.J."/>
            <person name="Carmen J.C."/>
            <person name="Chen Z."/>
            <person name="Ding L."/>
            <person name="Gujja S."/>
            <person name="Magrini V."/>
            <person name="Misas E."/>
            <person name="Mitreva M."/>
            <person name="Priest M."/>
            <person name="Saif S."/>
            <person name="Whiston E.A."/>
            <person name="Young S."/>
            <person name="Zeng Q."/>
            <person name="Goldman W.E."/>
            <person name="Mardis E.R."/>
            <person name="Taylor J.W."/>
            <person name="McEwen J.G."/>
            <person name="Clay O.K."/>
            <person name="Klein B.S."/>
            <person name="Cuomo C.A."/>
        </authorList>
    </citation>
    <scope>NUCLEOTIDE SEQUENCE [LARGE SCALE GENOMIC DNA]</scope>
    <source>
        <strain evidence="3">ER-3 / ATCC MYA-2586</strain>
    </source>
</reference>
<protein>
    <submittedName>
        <fullName evidence="2">Uncharacterized protein</fullName>
    </submittedName>
</protein>
<feature type="compositionally biased region" description="Basic residues" evidence="1">
    <location>
        <begin position="78"/>
        <end position="88"/>
    </location>
</feature>
<sequence length="754" mass="85962">MDSRYEDEGPGPQLSVELLRSIWTTQQNDDDDASSNRENIPANSAIGKRKRQDSEVLRDPSPPLVENNAKPLSPFKSVKLKRPQRAKRVASETARNNRGRKDTYVIPDTPKPLKRFTRNVGRHSIPKTGTFNDFDSELDKEGDSRAAYRSNRAGPNVTNLRDDEKVSASGEWSDSWSEEEESADEDQHDENYRSEEEVKEYTGNRGLKQTEYAEPPPSLSTPRRSSRLRVLRSHPSYGLFRSHRRSEQAFSSPKSAGSKRPLTRLMKKMLDSVEAGEPPHSSPPPQSRAAESENGDGSDVSSAGEDPTHEDSQQAGNRAVISPPESPENNACEEGGDVDTENEHRIAPHSASEHDVQIRTGSENNESDHEVQSEHESVSDICDFEDGSEMESESGETDVEEVPMQDPDDVDFWSAAALFGQHTNWSDLFAEVKKLIPSPNLTQRSPLLRKPLAAITQAKQLYARTREIRQDYQTVPDYLCEAEKSNAQKVVEQIYHILSNRVRLVFDEKGNLVSDNRELKRKRQAVLEIAVYAVPGVVSLLKLCLAAHYIDNELSIDGMKQLTQLLQSFSLLCERIQPKFFRPYIHFGDTLQQIRVVVRFLWTIFDSQSNRLLTKRRLERFNNIHQKWVGPRRSMQYKRPHRQEVTLPPTDDEQDDHVSIISIDENSSNEQLPEGPDEFPWTTAESEALVTGLERYQGLDRYTMIRRDFRTELSGRTMEDLRVKAREIRDSYVAAVRLDNLTMDPRQWGWLLEV</sequence>
<feature type="compositionally biased region" description="Basic residues" evidence="1">
    <location>
        <begin position="112"/>
        <end position="125"/>
    </location>
</feature>
<feature type="compositionally biased region" description="Basic and acidic residues" evidence="1">
    <location>
        <begin position="189"/>
        <end position="202"/>
    </location>
</feature>
<dbReference type="Gene3D" id="1.10.246.220">
    <property type="match status" value="1"/>
</dbReference>
<feature type="compositionally biased region" description="Acidic residues" evidence="1">
    <location>
        <begin position="176"/>
        <end position="188"/>
    </location>
</feature>
<feature type="compositionally biased region" description="Basic and acidic residues" evidence="1">
    <location>
        <begin position="341"/>
        <end position="357"/>
    </location>
</feature>
<dbReference type="EMBL" id="EQ999975">
    <property type="protein sequence ID" value="EEQ88356.1"/>
    <property type="molecule type" value="Genomic_DNA"/>
</dbReference>
<organism evidence="2 3">
    <name type="scientific">Ajellomyces dermatitidis (strain ER-3 / ATCC MYA-2586)</name>
    <name type="common">Blastomyces dermatitidis</name>
    <dbReference type="NCBI Taxonomy" id="559297"/>
    <lineage>
        <taxon>Eukaryota</taxon>
        <taxon>Fungi</taxon>
        <taxon>Dikarya</taxon>
        <taxon>Ascomycota</taxon>
        <taxon>Pezizomycotina</taxon>
        <taxon>Eurotiomycetes</taxon>
        <taxon>Eurotiomycetidae</taxon>
        <taxon>Onygenales</taxon>
        <taxon>Ajellomycetaceae</taxon>
        <taxon>Blastomyces</taxon>
    </lineage>
</organism>